<keyword evidence="4" id="KW-1185">Reference proteome</keyword>
<dbReference type="NCBIfam" id="NF007640">
    <property type="entry name" value="PRK10307.1"/>
    <property type="match status" value="1"/>
</dbReference>
<evidence type="ECO:0000259" key="1">
    <source>
        <dbReference type="Pfam" id="PF00534"/>
    </source>
</evidence>
<dbReference type="CDD" id="cd03794">
    <property type="entry name" value="GT4_WbuB-like"/>
    <property type="match status" value="1"/>
</dbReference>
<sequence>MKILLYGINYSPELTGIGKYSGEMAHWLAQQGHEVRVVTAPPYYPEWKVGPEYSTWQYQTLMEERVRVTRCPLYVPSSPSSFKRVLHLASFAFSSLFPVLGQWRWKPDLVIQVVPTLFCSLPTLLLGKLTGAQRVVHIQDYEVDALFGLALAKGGRLKGIAFVVERWLLNRFERVSTISEGMLKRARQKGVEESKLLFFPNWSEVSRFCGVEKNAQLLKNLGVDPAKRVVLYSGNMGEKQGLESVIEAAHRLNKRDDLHFLMVGDGAAKQRLINLASHLELTNLTFAPLQPYELLPSLLASADCHLVVQKRGAADAVLPSKLTNILAVGGNTVITADPDTTLGMLCTQYPGIAECTEPESVDALVSGIERSLSKPVPNTVAADYARDYLDKDVLLARFVAVFSPQPCSCETEYVDRHGNL</sequence>
<gene>
    <name evidence="3" type="ORF">ADIMK_1467</name>
</gene>
<dbReference type="PANTHER" id="PTHR45947:SF3">
    <property type="entry name" value="SULFOQUINOVOSYL TRANSFERASE SQD2"/>
    <property type="match status" value="1"/>
</dbReference>
<accession>A0A081G0B6</accession>
<evidence type="ECO:0000313" key="4">
    <source>
        <dbReference type="Proteomes" id="UP000028252"/>
    </source>
</evidence>
<organism evidence="3 4">
    <name type="scientific">Marinobacterium lacunae</name>
    <dbReference type="NCBI Taxonomy" id="1232683"/>
    <lineage>
        <taxon>Bacteria</taxon>
        <taxon>Pseudomonadati</taxon>
        <taxon>Pseudomonadota</taxon>
        <taxon>Gammaproteobacteria</taxon>
        <taxon>Oceanospirillales</taxon>
        <taxon>Oceanospirillaceae</taxon>
        <taxon>Marinobacterium</taxon>
    </lineage>
</organism>
<keyword evidence="3" id="KW-0808">Transferase</keyword>
<name>A0A081G0B6_9GAMM</name>
<dbReference type="GO" id="GO:0016758">
    <property type="term" value="F:hexosyltransferase activity"/>
    <property type="evidence" value="ECO:0007669"/>
    <property type="project" value="TreeGrafter"/>
</dbReference>
<dbReference type="InterPro" id="IPR050194">
    <property type="entry name" value="Glycosyltransferase_grp1"/>
</dbReference>
<dbReference type="InterPro" id="IPR001296">
    <property type="entry name" value="Glyco_trans_1"/>
</dbReference>
<dbReference type="OrthoDB" id="9787293at2"/>
<dbReference type="Proteomes" id="UP000028252">
    <property type="component" value="Unassembled WGS sequence"/>
</dbReference>
<dbReference type="eggNOG" id="COG0297">
    <property type="taxonomic scope" value="Bacteria"/>
</dbReference>
<dbReference type="RefSeq" id="WP_081849702.1">
    <property type="nucleotide sequence ID" value="NZ_JMQN01000018.1"/>
</dbReference>
<protein>
    <submittedName>
        <fullName evidence="3">Colanic acid biosysnthesis glycosyl transferase WcaI</fullName>
    </submittedName>
</protein>
<proteinExistence type="predicted"/>
<dbReference type="STRING" id="1232683.ADIMK_1467"/>
<comment type="caution">
    <text evidence="3">The sequence shown here is derived from an EMBL/GenBank/DDBJ whole genome shotgun (WGS) entry which is preliminary data.</text>
</comment>
<dbReference type="AlphaFoldDB" id="A0A081G0B6"/>
<dbReference type="InterPro" id="IPR028098">
    <property type="entry name" value="Glyco_trans_4-like_N"/>
</dbReference>
<dbReference type="Pfam" id="PF13579">
    <property type="entry name" value="Glyco_trans_4_4"/>
    <property type="match status" value="1"/>
</dbReference>
<evidence type="ECO:0000259" key="2">
    <source>
        <dbReference type="Pfam" id="PF13579"/>
    </source>
</evidence>
<dbReference type="PANTHER" id="PTHR45947">
    <property type="entry name" value="SULFOQUINOVOSYL TRANSFERASE SQD2"/>
    <property type="match status" value="1"/>
</dbReference>
<reference evidence="3 4" key="1">
    <citation type="submission" date="2014-04" db="EMBL/GenBank/DDBJ databases">
        <title>Marinobacterium kochiensis sp. nov., isolated from sediment sample collected from Kochi backwaters in Kerala, India.</title>
        <authorList>
            <person name="Singh A."/>
            <person name="Pinnaka A.K."/>
        </authorList>
    </citation>
    <scope>NUCLEOTIDE SEQUENCE [LARGE SCALE GENOMIC DNA]</scope>
    <source>
        <strain evidence="3 4">AK27</strain>
    </source>
</reference>
<dbReference type="PATRIC" id="fig|1232683.4.peg.1446"/>
<dbReference type="Gene3D" id="3.40.50.2000">
    <property type="entry name" value="Glycogen Phosphorylase B"/>
    <property type="match status" value="2"/>
</dbReference>
<dbReference type="EMBL" id="JMQN01000018">
    <property type="protein sequence ID" value="KEA64221.1"/>
    <property type="molecule type" value="Genomic_DNA"/>
</dbReference>
<feature type="domain" description="Glycosyltransferase subfamily 4-like N-terminal" evidence="2">
    <location>
        <begin position="15"/>
        <end position="202"/>
    </location>
</feature>
<feature type="domain" description="Glycosyl transferase family 1" evidence="1">
    <location>
        <begin position="220"/>
        <end position="384"/>
    </location>
</feature>
<dbReference type="Pfam" id="PF00534">
    <property type="entry name" value="Glycos_transf_1"/>
    <property type="match status" value="1"/>
</dbReference>
<dbReference type="SUPFAM" id="SSF53756">
    <property type="entry name" value="UDP-Glycosyltransferase/glycogen phosphorylase"/>
    <property type="match status" value="1"/>
</dbReference>
<evidence type="ECO:0000313" key="3">
    <source>
        <dbReference type="EMBL" id="KEA64221.1"/>
    </source>
</evidence>